<name>A0ACC2L7K1_PERAE</name>
<organism evidence="1 2">
    <name type="scientific">Persea americana</name>
    <name type="common">Avocado</name>
    <dbReference type="NCBI Taxonomy" id="3435"/>
    <lineage>
        <taxon>Eukaryota</taxon>
        <taxon>Viridiplantae</taxon>
        <taxon>Streptophyta</taxon>
        <taxon>Embryophyta</taxon>
        <taxon>Tracheophyta</taxon>
        <taxon>Spermatophyta</taxon>
        <taxon>Magnoliopsida</taxon>
        <taxon>Magnoliidae</taxon>
        <taxon>Laurales</taxon>
        <taxon>Lauraceae</taxon>
        <taxon>Persea</taxon>
    </lineage>
</organism>
<evidence type="ECO:0000313" key="1">
    <source>
        <dbReference type="EMBL" id="KAJ8629386.1"/>
    </source>
</evidence>
<protein>
    <submittedName>
        <fullName evidence="1">Uncharacterized protein</fullName>
    </submittedName>
</protein>
<comment type="caution">
    <text evidence="1">The sequence shown here is derived from an EMBL/GenBank/DDBJ whole genome shotgun (WGS) entry which is preliminary data.</text>
</comment>
<gene>
    <name evidence="1" type="ORF">MRB53_022709</name>
</gene>
<dbReference type="Proteomes" id="UP001234297">
    <property type="component" value="Chromosome 7"/>
</dbReference>
<sequence>MVTWLEELPQDVSDKILKLCNLRDIVRMGCVCKSWYSLSKQNIRKRPPLPWLMMVCNSSLETEAEEEARCFFSLSEDTIYSIKLPEIRGKCCCGSFSNGNAIGWLMTIDHNMDIRLLHPWRRIQLQLPHYSDIFPKDYNTYFIKLWPQFAIRKAAMSDDGAVVAVINEPWKIAFCRTREDNVWTRISCTFDHFYKFHDVIYHKGQFYVIGNDGKVGVLCINTPYPFVQNLTEMIEKIAALRSHGEYNPQSNYRSYLVADSANESLFIVSKVIMRVTNSHNKYGFEVFELGLEESTGEYKKNVVEVESLGDRVMFLGLSSSMLITACQSLGIKGNCIYFTDDRLKHSLYILPADESENMGVFNREDKTVRPLFQDRYHPHYSPPIWITPPGLERISLS</sequence>
<accession>A0ACC2L7K1</accession>
<proteinExistence type="predicted"/>
<keyword evidence="2" id="KW-1185">Reference proteome</keyword>
<dbReference type="EMBL" id="CM056815">
    <property type="protein sequence ID" value="KAJ8629386.1"/>
    <property type="molecule type" value="Genomic_DNA"/>
</dbReference>
<evidence type="ECO:0000313" key="2">
    <source>
        <dbReference type="Proteomes" id="UP001234297"/>
    </source>
</evidence>
<reference evidence="1 2" key="1">
    <citation type="journal article" date="2022" name="Hortic Res">
        <title>A haplotype resolved chromosomal level avocado genome allows analysis of novel avocado genes.</title>
        <authorList>
            <person name="Nath O."/>
            <person name="Fletcher S.J."/>
            <person name="Hayward A."/>
            <person name="Shaw L.M."/>
            <person name="Masouleh A.K."/>
            <person name="Furtado A."/>
            <person name="Henry R.J."/>
            <person name="Mitter N."/>
        </authorList>
    </citation>
    <scope>NUCLEOTIDE SEQUENCE [LARGE SCALE GENOMIC DNA]</scope>
    <source>
        <strain evidence="2">cv. Hass</strain>
    </source>
</reference>